<dbReference type="AlphaFoldDB" id="A0A6A6H002"/>
<dbReference type="Pfam" id="PF04199">
    <property type="entry name" value="Cyclase"/>
    <property type="match status" value="1"/>
</dbReference>
<reference evidence="2" key="1">
    <citation type="journal article" date="2020" name="Stud. Mycol.">
        <title>101 Dothideomycetes genomes: a test case for predicting lifestyles and emergence of pathogens.</title>
        <authorList>
            <person name="Haridas S."/>
            <person name="Albert R."/>
            <person name="Binder M."/>
            <person name="Bloem J."/>
            <person name="Labutti K."/>
            <person name="Salamov A."/>
            <person name="Andreopoulos B."/>
            <person name="Baker S."/>
            <person name="Barry K."/>
            <person name="Bills G."/>
            <person name="Bluhm B."/>
            <person name="Cannon C."/>
            <person name="Castanera R."/>
            <person name="Culley D."/>
            <person name="Daum C."/>
            <person name="Ezra D."/>
            <person name="Gonzalez J."/>
            <person name="Henrissat B."/>
            <person name="Kuo A."/>
            <person name="Liang C."/>
            <person name="Lipzen A."/>
            <person name="Lutzoni F."/>
            <person name="Magnuson J."/>
            <person name="Mondo S."/>
            <person name="Nolan M."/>
            <person name="Ohm R."/>
            <person name="Pangilinan J."/>
            <person name="Park H.-J."/>
            <person name="Ramirez L."/>
            <person name="Alfaro M."/>
            <person name="Sun H."/>
            <person name="Tritt A."/>
            <person name="Yoshinaga Y."/>
            <person name="Zwiers L.-H."/>
            <person name="Turgeon B."/>
            <person name="Goodwin S."/>
            <person name="Spatafora J."/>
            <person name="Crous P."/>
            <person name="Grigoriev I."/>
        </authorList>
    </citation>
    <scope>NUCLEOTIDE SEQUENCE</scope>
    <source>
        <strain evidence="2">Tuck. ex Michener</strain>
    </source>
</reference>
<evidence type="ECO:0000313" key="3">
    <source>
        <dbReference type="Proteomes" id="UP000800092"/>
    </source>
</evidence>
<evidence type="ECO:0000313" key="2">
    <source>
        <dbReference type="EMBL" id="KAF2231181.1"/>
    </source>
</evidence>
<proteinExistence type="inferred from homology"/>
<dbReference type="SUPFAM" id="SSF102198">
    <property type="entry name" value="Putative cyclase"/>
    <property type="match status" value="1"/>
</dbReference>
<accession>A0A6A6H002</accession>
<dbReference type="GO" id="GO:0019441">
    <property type="term" value="P:L-tryptophan catabolic process to kynurenine"/>
    <property type="evidence" value="ECO:0007669"/>
    <property type="project" value="InterPro"/>
</dbReference>
<dbReference type="OrthoDB" id="5396at2759"/>
<dbReference type="EMBL" id="ML991830">
    <property type="protein sequence ID" value="KAF2231181.1"/>
    <property type="molecule type" value="Genomic_DNA"/>
</dbReference>
<name>A0A6A6H002_VIRVR</name>
<dbReference type="PANTHER" id="PTHR34861">
    <property type="match status" value="1"/>
</dbReference>
<evidence type="ECO:0000256" key="1">
    <source>
        <dbReference type="ARBA" id="ARBA00007865"/>
    </source>
</evidence>
<organism evidence="2 3">
    <name type="scientific">Viridothelium virens</name>
    <name type="common">Speckled blister lichen</name>
    <name type="synonym">Trypethelium virens</name>
    <dbReference type="NCBI Taxonomy" id="1048519"/>
    <lineage>
        <taxon>Eukaryota</taxon>
        <taxon>Fungi</taxon>
        <taxon>Dikarya</taxon>
        <taxon>Ascomycota</taxon>
        <taxon>Pezizomycotina</taxon>
        <taxon>Dothideomycetes</taxon>
        <taxon>Dothideomycetes incertae sedis</taxon>
        <taxon>Trypetheliales</taxon>
        <taxon>Trypetheliaceae</taxon>
        <taxon>Viridothelium</taxon>
    </lineage>
</organism>
<dbReference type="Proteomes" id="UP000800092">
    <property type="component" value="Unassembled WGS sequence"/>
</dbReference>
<dbReference type="Gene3D" id="3.50.30.50">
    <property type="entry name" value="Putative cyclase"/>
    <property type="match status" value="1"/>
</dbReference>
<dbReference type="InterPro" id="IPR007325">
    <property type="entry name" value="KFase/CYL"/>
</dbReference>
<protein>
    <recommendedName>
        <fullName evidence="4">Cyclase</fullName>
    </recommendedName>
</protein>
<keyword evidence="3" id="KW-1185">Reference proteome</keyword>
<dbReference type="GO" id="GO:0004061">
    <property type="term" value="F:arylformamidase activity"/>
    <property type="evidence" value="ECO:0007669"/>
    <property type="project" value="InterPro"/>
</dbReference>
<comment type="similarity">
    <text evidence="1">Belongs to the Cyclase 1 superfamily.</text>
</comment>
<dbReference type="InterPro" id="IPR037175">
    <property type="entry name" value="KFase_sf"/>
</dbReference>
<sequence length="328" mass="36360">MSSQKQPNDYPKFTDVPPVSGMPQGCAWGVFNKGGERDNLGTLNYLTPEVVLRARDEIQKGTSISLNLPLHHPTHPSASRPVLSHTISSLFPHGYPAYDDHVSFNTQSSSQWDGLKHYAHSPTNKLYNNLSYADAPHTTDNGIQHWHSRGGIIGRGILIDYRAYAERHGMAYSPTEPHGITVDTIQKVAAEQGTQFLPGDILIVRTGLVAWYHSATTEQREAVLQRGDALSCAGVVGSLETLEWLWNGRFAAVAGDSMGWEVVPPRKVEYMLHEWLIALWGMPIGEWWDLEELSRVCEREGRWSFFLASVPLNVEGGVASPPNAVVIL</sequence>
<gene>
    <name evidence="2" type="ORF">EV356DRAFT_452566</name>
</gene>
<evidence type="ECO:0008006" key="4">
    <source>
        <dbReference type="Google" id="ProtNLM"/>
    </source>
</evidence>
<dbReference type="PANTHER" id="PTHR34861:SF10">
    <property type="entry name" value="CYCLASE"/>
    <property type="match status" value="1"/>
</dbReference>